<evidence type="ECO:0008006" key="4">
    <source>
        <dbReference type="Google" id="ProtNLM"/>
    </source>
</evidence>
<reference evidence="2 3" key="1">
    <citation type="journal article" date="2012" name="J. Virol.">
        <title>Complete Genome Sequence of the Enterobacter cancerogenus Bacteriophage Enc34.</title>
        <authorList>
            <person name="Kazaks A."/>
            <person name="Dislers A."/>
            <person name="Lipowsky G."/>
            <person name="Nikolajeva V."/>
            <person name="Tars K."/>
        </authorList>
    </citation>
    <scope>NUCLEOTIDE SEQUENCE [LARGE SCALE GENOMIC DNA]</scope>
</reference>
<proteinExistence type="predicted"/>
<dbReference type="EMBL" id="JQ340774">
    <property type="protein sequence ID" value="AFB84019.1"/>
    <property type="molecule type" value="Genomic_DNA"/>
</dbReference>
<keyword evidence="3" id="KW-1185">Reference proteome</keyword>
<feature type="region of interest" description="Disordered" evidence="1">
    <location>
        <begin position="402"/>
        <end position="437"/>
    </location>
</feature>
<name>H6WYG1_9CAUD</name>
<dbReference type="GeneID" id="14014000"/>
<dbReference type="RefSeq" id="YP_007007004.1">
    <property type="nucleotide sequence ID" value="NC_019524.2"/>
</dbReference>
<accession>H6WYG1</accession>
<dbReference type="OrthoDB" id="3062at10239"/>
<evidence type="ECO:0000256" key="1">
    <source>
        <dbReference type="SAM" id="MobiDB-lite"/>
    </source>
</evidence>
<feature type="compositionally biased region" description="Acidic residues" evidence="1">
    <location>
        <begin position="427"/>
        <end position="437"/>
    </location>
</feature>
<sequence length="437" mass="49809">MREFGFGNHSIFAPSGSAMWLACSGSLIANLFEDDETSYEAAEGTVAHSIAEQWLKTDKRPNHLVGTTISLTENGVTHDILVTRTMLDYLQDYVDWCRFEEGEMFVEIKVWFTDLMPRANPDAPDEEPEPFVRQGGTADNIIIRDRVLIITDLKYGAGVQVFAEGNTQALIYAYGAWKAFCDDYEFDRIIIRIAQPRFEHFDVWEVTIDELLDFARYVKERAAAAWQIKAPRKATLKGCRWCRAAQDCSAIAYLMECAVGGDTYFLDQEFGEDEMNELRRALAEEYKIRRAQFGNLTTVEMAKILPYRKVIENWFARLDFELESRALKGEKVPGQKLVESRTNRQFKDAAEAREHLLFLGLTEEDITISKMISPAQAEDIIREKMGVKRANIPDLIASQVFKPDGKPTLAPLTDKRLPIDGKYNGAYDDEDEDDDEV</sequence>
<evidence type="ECO:0000313" key="2">
    <source>
        <dbReference type="EMBL" id="AFB84019.1"/>
    </source>
</evidence>
<evidence type="ECO:0000313" key="3">
    <source>
        <dbReference type="Proteomes" id="UP000008024"/>
    </source>
</evidence>
<dbReference type="PROSITE" id="PS51257">
    <property type="entry name" value="PROKAR_LIPOPROTEIN"/>
    <property type="match status" value="1"/>
</dbReference>
<dbReference type="InterPro" id="IPR021229">
    <property type="entry name" value="DUF2800"/>
</dbReference>
<organism evidence="2 3">
    <name type="scientific">Hafnia phage Enc34</name>
    <dbReference type="NCBI Taxonomy" id="1150990"/>
    <lineage>
        <taxon>Viruses</taxon>
        <taxon>Duplodnaviria</taxon>
        <taxon>Heunggongvirae</taxon>
        <taxon>Uroviricota</taxon>
        <taxon>Caudoviricetes</taxon>
        <taxon>Casjensviridae</taxon>
        <taxon>Enchivirus</taxon>
        <taxon>Enchivirus Enc34</taxon>
    </lineage>
</organism>
<dbReference type="Pfam" id="PF10926">
    <property type="entry name" value="DUF2800"/>
    <property type="match status" value="1"/>
</dbReference>
<dbReference type="Proteomes" id="UP000008024">
    <property type="component" value="Segment"/>
</dbReference>
<dbReference type="KEGG" id="vg:14014000"/>
<protein>
    <recommendedName>
        <fullName evidence="4">DUF2800 domain-containing protein</fullName>
    </recommendedName>
</protein>